<protein>
    <submittedName>
        <fullName evidence="4">PQQ-dependent sugar dehydrogenase</fullName>
    </submittedName>
</protein>
<evidence type="ECO:0000313" key="5">
    <source>
        <dbReference type="Proteomes" id="UP001320876"/>
    </source>
</evidence>
<dbReference type="RefSeq" id="WP_264487549.1">
    <property type="nucleotide sequence ID" value="NZ_JAPDDT010000004.1"/>
</dbReference>
<dbReference type="InterPro" id="IPR011658">
    <property type="entry name" value="PA14_dom"/>
</dbReference>
<reference evidence="4 5" key="1">
    <citation type="submission" date="2022-10" db="EMBL/GenBank/DDBJ databases">
        <title>Luteolibacter arcticus strain CCTCC AB 2014275, whole genome shotgun sequencing project.</title>
        <authorList>
            <person name="Zhao G."/>
            <person name="Shen L."/>
        </authorList>
    </citation>
    <scope>NUCLEOTIDE SEQUENCE [LARGE SCALE GENOMIC DNA]</scope>
    <source>
        <strain evidence="4 5">CCTCC AB 2014275</strain>
    </source>
</reference>
<dbReference type="SMART" id="SM00758">
    <property type="entry name" value="PA14"/>
    <property type="match status" value="1"/>
</dbReference>
<feature type="chain" id="PRO_5045878722" evidence="2">
    <location>
        <begin position="21"/>
        <end position="1157"/>
    </location>
</feature>
<evidence type="ECO:0000313" key="4">
    <source>
        <dbReference type="EMBL" id="MCW1923444.1"/>
    </source>
</evidence>
<feature type="region of interest" description="Disordered" evidence="1">
    <location>
        <begin position="1049"/>
        <end position="1082"/>
    </location>
</feature>
<name>A0ABT3GIW5_9BACT</name>
<feature type="signal peptide" evidence="2">
    <location>
        <begin position="1"/>
        <end position="20"/>
    </location>
</feature>
<feature type="compositionally biased region" description="Basic and acidic residues" evidence="1">
    <location>
        <begin position="1065"/>
        <end position="1076"/>
    </location>
</feature>
<dbReference type="Pfam" id="PF17963">
    <property type="entry name" value="Big_9"/>
    <property type="match status" value="1"/>
</dbReference>
<dbReference type="SUPFAM" id="SSF50952">
    <property type="entry name" value="Soluble quinoprotein glucose dehydrogenase"/>
    <property type="match status" value="1"/>
</dbReference>
<evidence type="ECO:0000256" key="1">
    <source>
        <dbReference type="SAM" id="MobiDB-lite"/>
    </source>
</evidence>
<keyword evidence="2" id="KW-0732">Signal</keyword>
<dbReference type="Gene3D" id="2.60.120.1560">
    <property type="match status" value="1"/>
</dbReference>
<dbReference type="SUPFAM" id="SSF56988">
    <property type="entry name" value="Anthrax protective antigen"/>
    <property type="match status" value="1"/>
</dbReference>
<dbReference type="InterPro" id="IPR011042">
    <property type="entry name" value="6-blade_b-propeller_TolB-like"/>
</dbReference>
<dbReference type="Gene3D" id="2.60.40.3440">
    <property type="match status" value="1"/>
</dbReference>
<dbReference type="PROSITE" id="PS51820">
    <property type="entry name" value="PA14"/>
    <property type="match status" value="1"/>
</dbReference>
<evidence type="ECO:0000256" key="2">
    <source>
        <dbReference type="SAM" id="SignalP"/>
    </source>
</evidence>
<dbReference type="InterPro" id="IPR011041">
    <property type="entry name" value="Quinoprot_gluc/sorb_DH_b-prop"/>
</dbReference>
<dbReference type="PANTHER" id="PTHR19328:SF75">
    <property type="entry name" value="ALDOSE SUGAR DEHYDROGENASE YLII"/>
    <property type="match status" value="1"/>
</dbReference>
<dbReference type="PANTHER" id="PTHR19328">
    <property type="entry name" value="HEDGEHOG-INTERACTING PROTEIN"/>
    <property type="match status" value="1"/>
</dbReference>
<dbReference type="Pfam" id="PF07691">
    <property type="entry name" value="PA14"/>
    <property type="match status" value="1"/>
</dbReference>
<organism evidence="4 5">
    <name type="scientific">Luteolibacter arcticus</name>
    <dbReference type="NCBI Taxonomy" id="1581411"/>
    <lineage>
        <taxon>Bacteria</taxon>
        <taxon>Pseudomonadati</taxon>
        <taxon>Verrucomicrobiota</taxon>
        <taxon>Verrucomicrobiia</taxon>
        <taxon>Verrucomicrobiales</taxon>
        <taxon>Verrucomicrobiaceae</taxon>
        <taxon>Luteolibacter</taxon>
    </lineage>
</organism>
<dbReference type="InterPro" id="IPR012938">
    <property type="entry name" value="Glc/Sorbosone_DH"/>
</dbReference>
<accession>A0ABT3GIW5</accession>
<keyword evidence="5" id="KW-1185">Reference proteome</keyword>
<dbReference type="InterPro" id="IPR037524">
    <property type="entry name" value="PA14/GLEYA"/>
</dbReference>
<sequence>MNAFQSVICTGLLLSAPALAAPPTGGITRHVWTGAGGSEVANLTSLATFPNTPNQTSVLTTFDAPRDAADNYGSRVFGWVHAPVTGNYRFYIHSDDSSQLWLSTNESPDQKRRIAGVSGWVPAGQWTNSPDQTSVEIPLEAGRYYYIEALHKEGGGGDHLGVGWTYPGQASIAYLPGNRLSTWQNVAPIANNDSDFVRPGSSVILRVLANDLDPNGRDTLNLSSLAIVSPPTHGTATVRSDGKLGYTHTGSGTGTDSLTYEIRDTTGLVSTATVSLQITDAMRLPLAASKMPANPPLQQIAAVNAFPSIGFSEPLAMATPPGETNRLFVVEKGGDIEVIANLAAPALGAQPFLNLDSIVNAREAVPPDIPDETFENGGEAGLLGLAFHPNYAANGRFFIFYSVYLGTAPNRVRYQRLSEFARSTGNANLADPASEKILLQQEDAHDNHNGGDVHFGNDGYLYVSFGDEGSQNDAEDNSQRIDKDFFSSIMRIDVDFDPLNYNLDPSLRPNSHTAVMIDSLTGNPHYKVPADNPWVNATTFNGLAVTPANVRTEFWAVGLRNPWRFSFDRPTGDLWCGDVGGGSWEEISKIARGGNYEWAFREGFDTGPKWNSRPSGWTGAQAPLYAYGHGSGTFQGNSVTGGVVYRGTALPSLTGRYIFADFSSGHIWAMNTTTAAVERIAGEGGIAGFGLDPSNGDVLIADLNGQIRRLVSQAVDTGFPATLDDTGLFADVATLVPSAGMVAYDVNLPFWSDHAKKRRWFGIPSPSATLGFHEEGAWDTPAGTVWVKHFDMEMQRGTPASAKRLETRIFVRNTTGAYGVSYRWNAAGTQATLVNEAGEEFDLTIDVSGTPTVQRWRIPSRAECMTCHSSQAGLSLSFRTRQLNAPGQVGLENGNFVQLLADAGYLSGLDASPLTLAKHVAPDNAAYSLEARARAWLDVNCAYCHMDGGTAPVNFDARAELPLFSTETVNVIPSSGVFHPDDRLLVPGQEERSVLVHRAAVRNGYTRMPPLASNVVDAAGVQLLKDWIESELASRQSFAAWTAENLGARPPADQLAAADPDDDGRDNHTEFLEHTDPLGSDGSPVLGASLSGGDFHLTMPSLPGRGVLLEASPNLVDWSVWEIPGNDGVERAIGMPWEIAVPVSEERQFFRAQIEER</sequence>
<proteinExistence type="predicted"/>
<gene>
    <name evidence="4" type="ORF">OKA05_12845</name>
</gene>
<dbReference type="Proteomes" id="UP001320876">
    <property type="component" value="Unassembled WGS sequence"/>
</dbReference>
<dbReference type="EMBL" id="JAPDDT010000004">
    <property type="protein sequence ID" value="MCW1923444.1"/>
    <property type="molecule type" value="Genomic_DNA"/>
</dbReference>
<comment type="caution">
    <text evidence="4">The sequence shown here is derived from an EMBL/GenBank/DDBJ whole genome shotgun (WGS) entry which is preliminary data.</text>
</comment>
<evidence type="ECO:0000259" key="3">
    <source>
        <dbReference type="PROSITE" id="PS51820"/>
    </source>
</evidence>
<feature type="compositionally biased region" description="Low complexity" evidence="1">
    <location>
        <begin position="1049"/>
        <end position="1058"/>
    </location>
</feature>
<feature type="domain" description="PA14" evidence="3">
    <location>
        <begin position="22"/>
        <end position="178"/>
    </location>
</feature>
<dbReference type="Gene3D" id="2.120.10.30">
    <property type="entry name" value="TolB, C-terminal domain"/>
    <property type="match status" value="1"/>
</dbReference>
<dbReference type="Pfam" id="PF07995">
    <property type="entry name" value="GSDH"/>
    <property type="match status" value="2"/>
</dbReference>